<evidence type="ECO:0000256" key="2">
    <source>
        <dbReference type="ARBA" id="ARBA00022679"/>
    </source>
</evidence>
<feature type="domain" description="Phospholipid/glycerol acyltransferase" evidence="4">
    <location>
        <begin position="95"/>
        <end position="219"/>
    </location>
</feature>
<keyword evidence="6" id="KW-1185">Reference proteome</keyword>
<dbReference type="AlphaFoldDB" id="A0A2V1IYU5"/>
<organism evidence="5 6">
    <name type="scientific">Paramuribaculum intestinale</name>
    <dbReference type="NCBI Taxonomy" id="2094151"/>
    <lineage>
        <taxon>Bacteria</taxon>
        <taxon>Pseudomonadati</taxon>
        <taxon>Bacteroidota</taxon>
        <taxon>Bacteroidia</taxon>
        <taxon>Bacteroidales</taxon>
        <taxon>Muribaculaceae</taxon>
        <taxon>Paramuribaculum</taxon>
    </lineage>
</organism>
<gene>
    <name evidence="5" type="ORF">C5O25_03865</name>
</gene>
<accession>A0A2V1IYU5</accession>
<comment type="pathway">
    <text evidence="1">Lipid metabolism.</text>
</comment>
<dbReference type="EMBL" id="PUBV01000005">
    <property type="protein sequence ID" value="PWB08672.1"/>
    <property type="molecule type" value="Genomic_DNA"/>
</dbReference>
<dbReference type="PANTHER" id="PTHR10434">
    <property type="entry name" value="1-ACYL-SN-GLYCEROL-3-PHOSPHATE ACYLTRANSFERASE"/>
    <property type="match status" value="1"/>
</dbReference>
<dbReference type="InterPro" id="IPR045746">
    <property type="entry name" value="ACT14924-like_Acyltransf_dom"/>
</dbReference>
<dbReference type="PANTHER" id="PTHR10434:SF66">
    <property type="entry name" value="PHOSPHOLIPID_GLYCEROL ACYLTRANSFERASE DOMAIN-CONTAINING PROTEIN"/>
    <property type="match status" value="1"/>
</dbReference>
<evidence type="ECO:0000256" key="3">
    <source>
        <dbReference type="ARBA" id="ARBA00023315"/>
    </source>
</evidence>
<comment type="caution">
    <text evidence="5">The sequence shown here is derived from an EMBL/GenBank/DDBJ whole genome shotgun (WGS) entry which is preliminary data.</text>
</comment>
<evidence type="ECO:0000313" key="5">
    <source>
        <dbReference type="EMBL" id="PWB08672.1"/>
    </source>
</evidence>
<dbReference type="RefSeq" id="WP_107035418.1">
    <property type="nucleotide sequence ID" value="NZ_CAOMDK010000017.1"/>
</dbReference>
<dbReference type="Pfam" id="PF19576">
    <property type="entry name" value="Acyltransf_2"/>
    <property type="match status" value="1"/>
</dbReference>
<dbReference type="CDD" id="cd07986">
    <property type="entry name" value="LPLAT_ACT14924-like"/>
    <property type="match status" value="1"/>
</dbReference>
<dbReference type="InterPro" id="IPR002123">
    <property type="entry name" value="Plipid/glycerol_acylTrfase"/>
</dbReference>
<name>A0A2V1IYU5_9BACT</name>
<protein>
    <submittedName>
        <fullName evidence="5">Hemolysin</fullName>
    </submittedName>
</protein>
<sequence length="289" mass="33404">MDNNTENKAVEEYEVRPDVLNYDDIRRMVPKLDGHEKLVNFLLRFLSVDKVNDIHRRFCDTPGPEFVRRMLFDGFRIKLRIDGQEVLDNLPDGPFITVSNHPFGALDGIMLIYLISSRRPKYKVMVNMILEKISAMRPNFIAVDAWAQKDPAKRAVSVNGIRQAMRQLSDGEPLGFFPAGAMSKTDWHGHLVDRPWQKSILQIIYKAKVPVIPIYFHGSNSWWFNILGHICWPARSLRLPAEVFRKTGKTMHISVGQPITLADQQPYRADVETLGAYLREQTYRLRDLK</sequence>
<dbReference type="Proteomes" id="UP000244925">
    <property type="component" value="Unassembled WGS sequence"/>
</dbReference>
<evidence type="ECO:0000259" key="4">
    <source>
        <dbReference type="SMART" id="SM00563"/>
    </source>
</evidence>
<proteinExistence type="predicted"/>
<keyword evidence="2" id="KW-0808">Transferase</keyword>
<evidence type="ECO:0000256" key="1">
    <source>
        <dbReference type="ARBA" id="ARBA00005189"/>
    </source>
</evidence>
<reference evidence="6" key="1">
    <citation type="submission" date="2018-02" db="EMBL/GenBank/DDBJ databases">
        <authorList>
            <person name="Clavel T."/>
            <person name="Strowig T."/>
        </authorList>
    </citation>
    <scope>NUCLEOTIDE SEQUENCE [LARGE SCALE GENOMIC DNA]</scope>
    <source>
        <strain evidence="6">DSM 100764</strain>
    </source>
</reference>
<dbReference type="SMART" id="SM00563">
    <property type="entry name" value="PlsC"/>
    <property type="match status" value="1"/>
</dbReference>
<dbReference type="GO" id="GO:0006654">
    <property type="term" value="P:phosphatidic acid biosynthetic process"/>
    <property type="evidence" value="ECO:0007669"/>
    <property type="project" value="TreeGrafter"/>
</dbReference>
<keyword evidence="3" id="KW-0012">Acyltransferase</keyword>
<evidence type="ECO:0000313" key="6">
    <source>
        <dbReference type="Proteomes" id="UP000244925"/>
    </source>
</evidence>
<dbReference type="GO" id="GO:0003841">
    <property type="term" value="F:1-acylglycerol-3-phosphate O-acyltransferase activity"/>
    <property type="evidence" value="ECO:0007669"/>
    <property type="project" value="TreeGrafter"/>
</dbReference>